<feature type="chain" id="PRO_5002166143" evidence="1">
    <location>
        <begin position="18"/>
        <end position="191"/>
    </location>
</feature>
<dbReference type="PANTHER" id="PTHR46238:SF8">
    <property type="entry name" value="ENDONUCLEASE_EXONUCLEASE_PHOSPHATASE DOMAIN-CONTAINING PROTEIN"/>
    <property type="match status" value="1"/>
</dbReference>
<evidence type="ECO:0000256" key="1">
    <source>
        <dbReference type="SAM" id="SignalP"/>
    </source>
</evidence>
<evidence type="ECO:0000313" key="2">
    <source>
        <dbReference type="EMBL" id="KIH66069.1"/>
    </source>
</evidence>
<keyword evidence="3" id="KW-1185">Reference proteome</keyword>
<name>A0A0C2H3G5_9BILA</name>
<reference evidence="2 3" key="1">
    <citation type="submission" date="2013-12" db="EMBL/GenBank/DDBJ databases">
        <title>Draft genome of the parsitic nematode Ancylostoma duodenale.</title>
        <authorList>
            <person name="Mitreva M."/>
        </authorList>
    </citation>
    <scope>NUCLEOTIDE SEQUENCE [LARGE SCALE GENOMIC DNA]</scope>
    <source>
        <strain evidence="2 3">Zhejiang</strain>
    </source>
</reference>
<dbReference type="PANTHER" id="PTHR46238">
    <property type="entry name" value="REVERSE TRANSCRIPTASE DOMAIN-CONTAINING PROTEIN"/>
    <property type="match status" value="1"/>
</dbReference>
<feature type="signal peptide" evidence="1">
    <location>
        <begin position="1"/>
        <end position="17"/>
    </location>
</feature>
<dbReference type="OrthoDB" id="5849210at2759"/>
<dbReference type="AlphaFoldDB" id="A0A0C2H3G5"/>
<keyword evidence="1" id="KW-0732">Signal</keyword>
<organism evidence="2 3">
    <name type="scientific">Ancylostoma duodenale</name>
    <dbReference type="NCBI Taxonomy" id="51022"/>
    <lineage>
        <taxon>Eukaryota</taxon>
        <taxon>Metazoa</taxon>
        <taxon>Ecdysozoa</taxon>
        <taxon>Nematoda</taxon>
        <taxon>Chromadorea</taxon>
        <taxon>Rhabditida</taxon>
        <taxon>Rhabditina</taxon>
        <taxon>Rhabditomorpha</taxon>
        <taxon>Strongyloidea</taxon>
        <taxon>Ancylostomatidae</taxon>
        <taxon>Ancylostomatinae</taxon>
        <taxon>Ancylostoma</taxon>
    </lineage>
</organism>
<dbReference type="EMBL" id="KN727272">
    <property type="protein sequence ID" value="KIH66069.1"/>
    <property type="molecule type" value="Genomic_DNA"/>
</dbReference>
<evidence type="ECO:0000313" key="3">
    <source>
        <dbReference type="Proteomes" id="UP000054047"/>
    </source>
</evidence>
<gene>
    <name evidence="2" type="ORF">ANCDUO_03603</name>
</gene>
<accession>A0A0C2H3G5</accession>
<dbReference type="Proteomes" id="UP000054047">
    <property type="component" value="Unassembled WGS sequence"/>
</dbReference>
<proteinExistence type="predicted"/>
<sequence length="191" mass="22108">MKKNCILLILIASNVKAECVNGEELPRTNSLKYLDTFIRDDASSTTELNAHINDHWMKFRATSGVLCDRKISDNLKSKIYRRVIRPTALYSSECWPVTEEIERRLGVTEAKMLRWESRVTRLDHFRNEDMGERYGVVHIQERCENSICAGSAICYASQTNQSRRSLTNLRFLERGLEEDRRSAGQTRCTKT</sequence>
<protein>
    <submittedName>
        <fullName evidence="2">Uncharacterized protein</fullName>
    </submittedName>
</protein>